<reference evidence="2 4" key="1">
    <citation type="journal article" date="2014" name="Genome Announc.">
        <title>Genome Sequence of Yersinia similis Y228T, a Member of the Yersinia pseudotuberculosis Complex.</title>
        <authorList>
            <person name="Sprague L.D."/>
            <person name="Neubauer H."/>
        </authorList>
    </citation>
    <scope>NUCLEOTIDE SEQUENCE [LARGE SCALE GENOMIC DNA]</scope>
    <source>
        <strain evidence="2 4">228</strain>
    </source>
</reference>
<dbReference type="Proteomes" id="UP000019439">
    <property type="component" value="Chromosome"/>
</dbReference>
<dbReference type="InterPro" id="IPR036165">
    <property type="entry name" value="YefM-like_sf"/>
</dbReference>
<evidence type="ECO:0000313" key="2">
    <source>
        <dbReference type="EMBL" id="AHK18405.1"/>
    </source>
</evidence>
<accession>A0A0T9R311</accession>
<dbReference type="Proteomes" id="UP000038204">
    <property type="component" value="Unassembled WGS sequence"/>
</dbReference>
<keyword evidence="4" id="KW-1185">Reference proteome</keyword>
<evidence type="ECO:0000313" key="4">
    <source>
        <dbReference type="Proteomes" id="UP000019439"/>
    </source>
</evidence>
<dbReference type="PATRIC" id="fig|367190.3.peg.493"/>
<evidence type="ECO:0000256" key="1">
    <source>
        <dbReference type="ARBA" id="ARBA00009981"/>
    </source>
</evidence>
<dbReference type="GeneID" id="96662602"/>
<dbReference type="EMBL" id="CP007230">
    <property type="protein sequence ID" value="AHK18405.1"/>
    <property type="molecule type" value="Genomic_DNA"/>
</dbReference>
<dbReference type="EMBL" id="CQBK01000028">
    <property type="protein sequence ID" value="CNI41280.1"/>
    <property type="molecule type" value="Genomic_DNA"/>
</dbReference>
<proteinExistence type="inferred from homology"/>
<dbReference type="SUPFAM" id="SSF143120">
    <property type="entry name" value="YefM-like"/>
    <property type="match status" value="1"/>
</dbReference>
<evidence type="ECO:0000313" key="3">
    <source>
        <dbReference type="EMBL" id="CNI41280.1"/>
    </source>
</evidence>
<dbReference type="KEGG" id="ysi:BF17_02780"/>
<evidence type="ECO:0000313" key="5">
    <source>
        <dbReference type="Proteomes" id="UP000038204"/>
    </source>
</evidence>
<dbReference type="RefSeq" id="WP_012105815.1">
    <property type="nucleotide sequence ID" value="NZ_CABIHS010000125.1"/>
</dbReference>
<reference evidence="3 5" key="2">
    <citation type="submission" date="2015-03" db="EMBL/GenBank/DDBJ databases">
        <authorList>
            <person name="Murphy D."/>
        </authorList>
    </citation>
    <scope>NUCLEOTIDE SEQUENCE [LARGE SCALE GENOMIC DNA]</scope>
    <source>
        <strain evidence="3 5">Y233</strain>
    </source>
</reference>
<dbReference type="Gene3D" id="3.40.1620.10">
    <property type="entry name" value="YefM-like domain"/>
    <property type="match status" value="1"/>
</dbReference>
<gene>
    <name evidence="2" type="ORF">BF17_02780</name>
    <name evidence="3" type="ORF">ERS008667_03315</name>
</gene>
<sequence length="77" mass="8653">MTVQANMHEAKSRLSQLADKAADGETVIIAKAGKPYVQLVPIMQRDRVPGGYENRIIMDQRFSEADTEIQRMFEAGE</sequence>
<dbReference type="AlphaFoldDB" id="A0A0T9R311"/>
<protein>
    <submittedName>
        <fullName evidence="3">Prevent-host-death family protein</fullName>
    </submittedName>
    <submittedName>
        <fullName evidence="2">Prevent-host-death protein</fullName>
    </submittedName>
</protein>
<name>A0A0T9R311_9GAMM</name>
<organism evidence="3 5">
    <name type="scientific">Yersinia similis</name>
    <dbReference type="NCBI Taxonomy" id="367190"/>
    <lineage>
        <taxon>Bacteria</taxon>
        <taxon>Pseudomonadati</taxon>
        <taxon>Pseudomonadota</taxon>
        <taxon>Gammaproteobacteria</taxon>
        <taxon>Enterobacterales</taxon>
        <taxon>Yersiniaceae</taxon>
        <taxon>Yersinia</taxon>
    </lineage>
</organism>
<comment type="similarity">
    <text evidence="1">Belongs to the phD/YefM antitoxin family.</text>
</comment>
<dbReference type="NCBIfam" id="TIGR01552">
    <property type="entry name" value="phd_fam"/>
    <property type="match status" value="1"/>
</dbReference>